<evidence type="ECO:0008006" key="4">
    <source>
        <dbReference type="Google" id="ProtNLM"/>
    </source>
</evidence>
<gene>
    <name evidence="2" type="ORF">SHERM_12265</name>
</gene>
<accession>A0A9N7MPT5</accession>
<reference evidence="2" key="1">
    <citation type="submission" date="2019-12" db="EMBL/GenBank/DDBJ databases">
        <authorList>
            <person name="Scholes J."/>
        </authorList>
    </citation>
    <scope>NUCLEOTIDE SEQUENCE</scope>
</reference>
<keyword evidence="3" id="KW-1185">Reference proteome</keyword>
<sequence>MEIRQKLLRVKFQILVALTLTLSAIFICYLAPTFVDILNYFWPLLLSTALFLVALFVLDRISPVSDNSGEIAGEDLLDYVAGEPPVGGLETIVEATEVREESVKVE</sequence>
<dbReference type="OrthoDB" id="649865at2759"/>
<dbReference type="PANTHER" id="PTHR34125:SF2">
    <property type="entry name" value="TRANSMEMBRANE PROTEIN"/>
    <property type="match status" value="1"/>
</dbReference>
<keyword evidence="1" id="KW-1133">Transmembrane helix</keyword>
<feature type="transmembrane region" description="Helical" evidence="1">
    <location>
        <begin position="12"/>
        <end position="34"/>
    </location>
</feature>
<dbReference type="EMBL" id="CACSLK010006441">
    <property type="protein sequence ID" value="CAA0810717.1"/>
    <property type="molecule type" value="Genomic_DNA"/>
</dbReference>
<dbReference type="PANTHER" id="PTHR34125">
    <property type="entry name" value="OS01G0762900 PROTEIN"/>
    <property type="match status" value="1"/>
</dbReference>
<evidence type="ECO:0000313" key="2">
    <source>
        <dbReference type="EMBL" id="CAA0810717.1"/>
    </source>
</evidence>
<feature type="transmembrane region" description="Helical" evidence="1">
    <location>
        <begin position="40"/>
        <end position="58"/>
    </location>
</feature>
<dbReference type="AlphaFoldDB" id="A0A9N7MPT5"/>
<keyword evidence="1" id="KW-0472">Membrane</keyword>
<comment type="caution">
    <text evidence="2">The sequence shown here is derived from an EMBL/GenBank/DDBJ whole genome shotgun (WGS) entry which is preliminary data.</text>
</comment>
<keyword evidence="1" id="KW-0812">Transmembrane</keyword>
<dbReference type="Proteomes" id="UP001153555">
    <property type="component" value="Unassembled WGS sequence"/>
</dbReference>
<proteinExistence type="predicted"/>
<evidence type="ECO:0000313" key="3">
    <source>
        <dbReference type="Proteomes" id="UP001153555"/>
    </source>
</evidence>
<protein>
    <recommendedName>
        <fullName evidence="4">Transmembrane protein</fullName>
    </recommendedName>
</protein>
<name>A0A9N7MPT5_STRHE</name>
<organism evidence="2 3">
    <name type="scientific">Striga hermonthica</name>
    <name type="common">Purple witchweed</name>
    <name type="synonym">Buchnera hermonthica</name>
    <dbReference type="NCBI Taxonomy" id="68872"/>
    <lineage>
        <taxon>Eukaryota</taxon>
        <taxon>Viridiplantae</taxon>
        <taxon>Streptophyta</taxon>
        <taxon>Embryophyta</taxon>
        <taxon>Tracheophyta</taxon>
        <taxon>Spermatophyta</taxon>
        <taxon>Magnoliopsida</taxon>
        <taxon>eudicotyledons</taxon>
        <taxon>Gunneridae</taxon>
        <taxon>Pentapetalae</taxon>
        <taxon>asterids</taxon>
        <taxon>lamiids</taxon>
        <taxon>Lamiales</taxon>
        <taxon>Orobanchaceae</taxon>
        <taxon>Buchnereae</taxon>
        <taxon>Striga</taxon>
    </lineage>
</organism>
<evidence type="ECO:0000256" key="1">
    <source>
        <dbReference type="SAM" id="Phobius"/>
    </source>
</evidence>